<dbReference type="SUPFAM" id="SSF52374">
    <property type="entry name" value="Nucleotidylyl transferase"/>
    <property type="match status" value="1"/>
</dbReference>
<evidence type="ECO:0000256" key="5">
    <source>
        <dbReference type="ARBA" id="ARBA00022741"/>
    </source>
</evidence>
<keyword evidence="8 11" id="KW-0030">Aminoacyl-tRNA synthetase</keyword>
<keyword evidence="5 11" id="KW-0547">Nucleotide-binding</keyword>
<dbReference type="GO" id="GO:0006431">
    <property type="term" value="P:methionyl-tRNA aminoacylation"/>
    <property type="evidence" value="ECO:0007669"/>
    <property type="project" value="InterPro"/>
</dbReference>
<evidence type="ECO:0000256" key="3">
    <source>
        <dbReference type="ARBA" id="ARBA00018753"/>
    </source>
</evidence>
<dbReference type="Gene3D" id="3.40.50.620">
    <property type="entry name" value="HUPs"/>
    <property type="match status" value="1"/>
</dbReference>
<dbReference type="Pfam" id="PF00133">
    <property type="entry name" value="tRNA-synt_1"/>
    <property type="match status" value="1"/>
</dbReference>
<dbReference type="GO" id="GO:0005524">
    <property type="term" value="F:ATP binding"/>
    <property type="evidence" value="ECO:0007669"/>
    <property type="project" value="UniProtKB-KW"/>
</dbReference>
<proteinExistence type="inferred from homology"/>
<comment type="similarity">
    <text evidence="11">Belongs to the class-I aminoacyl-tRNA synthetase family.</text>
</comment>
<dbReference type="InterPro" id="IPR023457">
    <property type="entry name" value="Met-tRNA_synth_2"/>
</dbReference>
<evidence type="ECO:0000256" key="2">
    <source>
        <dbReference type="ARBA" id="ARBA00012838"/>
    </source>
</evidence>
<evidence type="ECO:0000256" key="9">
    <source>
        <dbReference type="ARBA" id="ARBA00030904"/>
    </source>
</evidence>
<evidence type="ECO:0000256" key="7">
    <source>
        <dbReference type="ARBA" id="ARBA00022917"/>
    </source>
</evidence>
<sequence>MNKKYYITTAIPYVNARPHVGFALELVQTDALARYHRLLGEEVRAQTGADENAIKNAQAAEKAGVSTENFIKENSDLFEKLGKDLNCSFDDFIRTSNKIRHFPGVEKLWRACKKDIYKKNYQGFYCVGCEAFLEEEDLVDGLCPEHQQKPNIVEEENYFFRLSGYQGFLDKLISSDELKITPEARKNEIINFIRRGLSDFSVSRPSDRTKGWGVPVPDDPSQTIYVWFDALANYITALGYGSSDESIYQKFWPADVHVIGKGINRFHSLYWPAMLFSAGLPLPKELFIHGYITINGQKISKSLGNVIDPFDLIKQYGVDPLRYFFLSAVSPFTDSDFSHERFKEVYNNDLANGLGNLISRVAKLCEGADLSVPSFKKEDITDFSAISPLNDYNFPEATRNIKDKISGADQLLSETKPWLLLKDYSKKEEAKNVLLTLVKEIQEIAVLASSFLPLTSEKILAQFAGPKVFSTTPLFPRTPES</sequence>
<keyword evidence="7 11" id="KW-0648">Protein biosynthesis</keyword>
<dbReference type="EC" id="6.1.1.10" evidence="2"/>
<evidence type="ECO:0000313" key="15">
    <source>
        <dbReference type="Proteomes" id="UP000231098"/>
    </source>
</evidence>
<dbReference type="PANTHER" id="PTHR43326">
    <property type="entry name" value="METHIONYL-TRNA SYNTHETASE"/>
    <property type="match status" value="1"/>
</dbReference>
<dbReference type="Gene3D" id="2.170.220.10">
    <property type="match status" value="1"/>
</dbReference>
<comment type="catalytic activity">
    <reaction evidence="10">
        <text>tRNA(Met) + L-methionine + ATP = L-methionyl-tRNA(Met) + AMP + diphosphate</text>
        <dbReference type="Rhea" id="RHEA:13481"/>
        <dbReference type="Rhea" id="RHEA-COMP:9667"/>
        <dbReference type="Rhea" id="RHEA-COMP:9698"/>
        <dbReference type="ChEBI" id="CHEBI:30616"/>
        <dbReference type="ChEBI" id="CHEBI:33019"/>
        <dbReference type="ChEBI" id="CHEBI:57844"/>
        <dbReference type="ChEBI" id="CHEBI:78442"/>
        <dbReference type="ChEBI" id="CHEBI:78530"/>
        <dbReference type="ChEBI" id="CHEBI:456215"/>
        <dbReference type="EC" id="6.1.1.10"/>
    </reaction>
</comment>
<dbReference type="FunFam" id="2.170.220.10:FF:000001">
    <property type="entry name" value="methionine--tRNA ligase, mitochondrial"/>
    <property type="match status" value="1"/>
</dbReference>
<comment type="function">
    <text evidence="1">Is required not only for elongation of protein synthesis but also for the initiation of all mRNA translation through initiator tRNA(fMet) aminoacylation.</text>
</comment>
<evidence type="ECO:0000256" key="6">
    <source>
        <dbReference type="ARBA" id="ARBA00022840"/>
    </source>
</evidence>
<dbReference type="InterPro" id="IPR015413">
    <property type="entry name" value="Methionyl/Leucyl_tRNA_Synth"/>
</dbReference>
<dbReference type="InterPro" id="IPR014758">
    <property type="entry name" value="Met-tRNA_synth"/>
</dbReference>
<evidence type="ECO:0000259" key="12">
    <source>
        <dbReference type="Pfam" id="PF00133"/>
    </source>
</evidence>
<accession>A0A2H0X9Z9</accession>
<feature type="domain" description="Methionyl/Leucyl tRNA synthetase" evidence="13">
    <location>
        <begin position="148"/>
        <end position="361"/>
    </location>
</feature>
<dbReference type="SUPFAM" id="SSF47323">
    <property type="entry name" value="Anticodon-binding domain of a subclass of class I aminoacyl-tRNA synthetases"/>
    <property type="match status" value="1"/>
</dbReference>
<keyword evidence="6 11" id="KW-0067">ATP-binding</keyword>
<evidence type="ECO:0000256" key="4">
    <source>
        <dbReference type="ARBA" id="ARBA00022598"/>
    </source>
</evidence>
<evidence type="ECO:0000259" key="13">
    <source>
        <dbReference type="Pfam" id="PF09334"/>
    </source>
</evidence>
<gene>
    <name evidence="14" type="ORF">COT51_01270</name>
</gene>
<dbReference type="AlphaFoldDB" id="A0A2H0X9Z9"/>
<evidence type="ECO:0000256" key="10">
    <source>
        <dbReference type="ARBA" id="ARBA00047364"/>
    </source>
</evidence>
<dbReference type="PRINTS" id="PR01041">
    <property type="entry name" value="TRNASYNTHMET"/>
</dbReference>
<dbReference type="Proteomes" id="UP000231098">
    <property type="component" value="Unassembled WGS sequence"/>
</dbReference>
<organism evidence="14 15">
    <name type="scientific">candidate division WWE3 bacterium CG08_land_8_20_14_0_20_41_15</name>
    <dbReference type="NCBI Taxonomy" id="1975086"/>
    <lineage>
        <taxon>Bacteria</taxon>
        <taxon>Katanobacteria</taxon>
    </lineage>
</organism>
<dbReference type="NCBIfam" id="TIGR00398">
    <property type="entry name" value="metG"/>
    <property type="match status" value="1"/>
</dbReference>
<dbReference type="CDD" id="cd00814">
    <property type="entry name" value="MetRS_core"/>
    <property type="match status" value="1"/>
</dbReference>
<dbReference type="InterPro" id="IPR014729">
    <property type="entry name" value="Rossmann-like_a/b/a_fold"/>
</dbReference>
<keyword evidence="4 11" id="KW-0436">Ligase</keyword>
<dbReference type="Gene3D" id="1.10.730.10">
    <property type="entry name" value="Isoleucyl-tRNA Synthetase, Domain 1"/>
    <property type="match status" value="1"/>
</dbReference>
<dbReference type="InterPro" id="IPR033911">
    <property type="entry name" value="MetRS_core"/>
</dbReference>
<evidence type="ECO:0000256" key="11">
    <source>
        <dbReference type="RuleBase" id="RU363039"/>
    </source>
</evidence>
<evidence type="ECO:0000256" key="8">
    <source>
        <dbReference type="ARBA" id="ARBA00023146"/>
    </source>
</evidence>
<dbReference type="InterPro" id="IPR002300">
    <property type="entry name" value="aa-tRNA-synth_Ia"/>
</dbReference>
<dbReference type="PANTHER" id="PTHR43326:SF1">
    <property type="entry name" value="METHIONINE--TRNA LIGASE, MITOCHONDRIAL"/>
    <property type="match status" value="1"/>
</dbReference>
<evidence type="ECO:0000256" key="1">
    <source>
        <dbReference type="ARBA" id="ARBA00003314"/>
    </source>
</evidence>
<name>A0A2H0X9Z9_UNCKA</name>
<dbReference type="GO" id="GO:0004825">
    <property type="term" value="F:methionine-tRNA ligase activity"/>
    <property type="evidence" value="ECO:0007669"/>
    <property type="project" value="UniProtKB-EC"/>
</dbReference>
<reference evidence="15" key="1">
    <citation type="submission" date="2017-09" db="EMBL/GenBank/DDBJ databases">
        <title>Depth-based differentiation of microbial function through sediment-hosted aquifers and enrichment of novel symbionts in the deep terrestrial subsurface.</title>
        <authorList>
            <person name="Probst A.J."/>
            <person name="Ladd B."/>
            <person name="Jarett J.K."/>
            <person name="Geller-Mcgrath D.E."/>
            <person name="Sieber C.M.K."/>
            <person name="Emerson J.B."/>
            <person name="Anantharaman K."/>
            <person name="Thomas B.C."/>
            <person name="Malmstrom R."/>
            <person name="Stieglmeier M."/>
            <person name="Klingl A."/>
            <person name="Woyke T."/>
            <person name="Ryan C.M."/>
            <person name="Banfield J.F."/>
        </authorList>
    </citation>
    <scope>NUCLEOTIDE SEQUENCE [LARGE SCALE GENOMIC DNA]</scope>
</reference>
<protein>
    <recommendedName>
        <fullName evidence="3">Methionine--tRNA ligase</fullName>
        <ecNumber evidence="2">6.1.1.10</ecNumber>
    </recommendedName>
    <alternativeName>
        <fullName evidence="9">Methionyl-tRNA synthetase</fullName>
    </alternativeName>
</protein>
<dbReference type="InterPro" id="IPR009080">
    <property type="entry name" value="tRNAsynth_Ia_anticodon-bd"/>
</dbReference>
<dbReference type="Pfam" id="PF09334">
    <property type="entry name" value="tRNA-synt_1g"/>
    <property type="match status" value="1"/>
</dbReference>
<evidence type="ECO:0000313" key="14">
    <source>
        <dbReference type="EMBL" id="PIS21732.1"/>
    </source>
</evidence>
<comment type="caution">
    <text evidence="14">The sequence shown here is derived from an EMBL/GenBank/DDBJ whole genome shotgun (WGS) entry which is preliminary data.</text>
</comment>
<dbReference type="EMBL" id="PEYV01000023">
    <property type="protein sequence ID" value="PIS21732.1"/>
    <property type="molecule type" value="Genomic_DNA"/>
</dbReference>
<feature type="domain" description="Aminoacyl-tRNA synthetase class Ia" evidence="12">
    <location>
        <begin position="2"/>
        <end position="64"/>
    </location>
</feature>